<accession>A0ABV4JSK8</accession>
<organism evidence="1 2">
    <name type="scientific">Halodesulfovibrio aestuarii</name>
    <dbReference type="NCBI Taxonomy" id="126333"/>
    <lineage>
        <taxon>Bacteria</taxon>
        <taxon>Pseudomonadati</taxon>
        <taxon>Thermodesulfobacteriota</taxon>
        <taxon>Desulfovibrionia</taxon>
        <taxon>Desulfovibrionales</taxon>
        <taxon>Desulfovibrionaceae</taxon>
        <taxon>Halodesulfovibrio</taxon>
    </lineage>
</organism>
<reference evidence="1 2" key="1">
    <citation type="submission" date="2024-07" db="EMBL/GenBank/DDBJ databases">
        <title>Active virus-host system and metabolic interactions in a Lokiarchaeon culture.</title>
        <authorList>
            <person name="Ponce Toledo R.I."/>
            <person name="Rodrigues Oliveira T."/>
            <person name="Schleper C."/>
        </authorList>
    </citation>
    <scope>NUCLEOTIDE SEQUENCE [LARGE SCALE GENOMIC DNA]</scope>
    <source>
        <strain evidence="1 2">B35</strain>
    </source>
</reference>
<dbReference type="EMBL" id="JBFSOO010000002">
    <property type="protein sequence ID" value="MEZ6852735.1"/>
    <property type="molecule type" value="Genomic_DNA"/>
</dbReference>
<evidence type="ECO:0000313" key="2">
    <source>
        <dbReference type="Proteomes" id="UP001568358"/>
    </source>
</evidence>
<dbReference type="Proteomes" id="UP001568358">
    <property type="component" value="Unassembled WGS sequence"/>
</dbReference>
<proteinExistence type="predicted"/>
<name>A0ABV4JSK8_9BACT</name>
<protein>
    <submittedName>
        <fullName evidence="1">Uncharacterized protein</fullName>
    </submittedName>
</protein>
<sequence>MSEYETHVKPLYDRDGNLHGVLLSPEIWEKAGKKISEILDQAQDKQPTSEIHQEPIEDWETFKDYWDFKYPFNPGVTCNACGAKSENWEEDTPRVFHLKNASLSGLLVFHCEKCGSTVRKKHFKDHVCLEATKPSGESCEPECIYPE</sequence>
<gene>
    <name evidence="1" type="ORF">AB2Z07_04190</name>
</gene>
<comment type="caution">
    <text evidence="1">The sequence shown here is derived from an EMBL/GenBank/DDBJ whole genome shotgun (WGS) entry which is preliminary data.</text>
</comment>
<evidence type="ECO:0000313" key="1">
    <source>
        <dbReference type="EMBL" id="MEZ6852735.1"/>
    </source>
</evidence>
<keyword evidence="2" id="KW-1185">Reference proteome</keyword>
<dbReference type="RefSeq" id="WP_027361561.1">
    <property type="nucleotide sequence ID" value="NZ_CP192217.1"/>
</dbReference>